<dbReference type="GO" id="GO:0005694">
    <property type="term" value="C:chromosome"/>
    <property type="evidence" value="ECO:0007669"/>
    <property type="project" value="TreeGrafter"/>
</dbReference>
<dbReference type="RefSeq" id="WP_089850943.1">
    <property type="nucleotide sequence ID" value="NZ_FNEJ01000025.1"/>
</dbReference>
<dbReference type="STRING" id="555512.SAMN04487993_102522"/>
<dbReference type="InterPro" id="IPR036086">
    <property type="entry name" value="ParB/Sulfiredoxin_sf"/>
</dbReference>
<dbReference type="EMBL" id="FNEJ01000025">
    <property type="protein sequence ID" value="SDJ30067.1"/>
    <property type="molecule type" value="Genomic_DNA"/>
</dbReference>
<dbReference type="Proteomes" id="UP000199093">
    <property type="component" value="Unassembled WGS sequence"/>
</dbReference>
<feature type="region of interest" description="Disordered" evidence="1">
    <location>
        <begin position="295"/>
        <end position="318"/>
    </location>
</feature>
<dbReference type="AlphaFoldDB" id="A0A1G8SLI0"/>
<feature type="compositionally biased region" description="Basic and acidic residues" evidence="1">
    <location>
        <begin position="56"/>
        <end position="66"/>
    </location>
</feature>
<keyword evidence="4" id="KW-1185">Reference proteome</keyword>
<dbReference type="InterPro" id="IPR050336">
    <property type="entry name" value="Chromosome_partition/occlusion"/>
</dbReference>
<dbReference type="Gene3D" id="3.90.1530.30">
    <property type="match status" value="1"/>
</dbReference>
<evidence type="ECO:0000313" key="3">
    <source>
        <dbReference type="EMBL" id="SDJ30067.1"/>
    </source>
</evidence>
<gene>
    <name evidence="3" type="ORF">SAMN04487993_102522</name>
</gene>
<dbReference type="OrthoDB" id="7812516at2"/>
<evidence type="ECO:0000313" key="4">
    <source>
        <dbReference type="Proteomes" id="UP000199093"/>
    </source>
</evidence>
<dbReference type="SMART" id="SM00470">
    <property type="entry name" value="ParB"/>
    <property type="match status" value="1"/>
</dbReference>
<organism evidence="3 4">
    <name type="scientific">Salipiger marinus</name>
    <dbReference type="NCBI Taxonomy" id="555512"/>
    <lineage>
        <taxon>Bacteria</taxon>
        <taxon>Pseudomonadati</taxon>
        <taxon>Pseudomonadota</taxon>
        <taxon>Alphaproteobacteria</taxon>
        <taxon>Rhodobacterales</taxon>
        <taxon>Roseobacteraceae</taxon>
        <taxon>Salipiger</taxon>
    </lineage>
</organism>
<dbReference type="GO" id="GO:0007059">
    <property type="term" value="P:chromosome segregation"/>
    <property type="evidence" value="ECO:0007669"/>
    <property type="project" value="TreeGrafter"/>
</dbReference>
<reference evidence="4" key="1">
    <citation type="submission" date="2016-10" db="EMBL/GenBank/DDBJ databases">
        <authorList>
            <person name="Varghese N."/>
            <person name="Submissions S."/>
        </authorList>
    </citation>
    <scope>NUCLEOTIDE SEQUENCE [LARGE SCALE GENOMIC DNA]</scope>
    <source>
        <strain evidence="4">DSM 26424</strain>
    </source>
</reference>
<protein>
    <submittedName>
        <fullName evidence="3">Chromosome partitioning protein, ParB family</fullName>
    </submittedName>
</protein>
<name>A0A1G8SLI0_9RHOB</name>
<dbReference type="Pfam" id="PF02195">
    <property type="entry name" value="ParB_N"/>
    <property type="match status" value="1"/>
</dbReference>
<evidence type="ECO:0000256" key="1">
    <source>
        <dbReference type="SAM" id="MobiDB-lite"/>
    </source>
</evidence>
<feature type="domain" description="ParB-like N-terminal" evidence="2">
    <location>
        <begin position="78"/>
        <end position="181"/>
    </location>
</feature>
<dbReference type="PANTHER" id="PTHR33375">
    <property type="entry name" value="CHROMOSOME-PARTITIONING PROTEIN PARB-RELATED"/>
    <property type="match status" value="1"/>
</dbReference>
<dbReference type="InterPro" id="IPR003115">
    <property type="entry name" value="ParB_N"/>
</dbReference>
<evidence type="ECO:0000259" key="2">
    <source>
        <dbReference type="SMART" id="SM00470"/>
    </source>
</evidence>
<dbReference type="SUPFAM" id="SSF110849">
    <property type="entry name" value="ParB/Sulfiredoxin"/>
    <property type="match status" value="1"/>
</dbReference>
<accession>A0A1G8SLI0</accession>
<proteinExistence type="predicted"/>
<dbReference type="PANTHER" id="PTHR33375:SF1">
    <property type="entry name" value="CHROMOSOME-PARTITIONING PROTEIN PARB-RELATED"/>
    <property type="match status" value="1"/>
</dbReference>
<feature type="region of interest" description="Disordered" evidence="1">
    <location>
        <begin position="1"/>
        <end position="66"/>
    </location>
</feature>
<feature type="compositionally biased region" description="Basic and acidic residues" evidence="1">
    <location>
        <begin position="14"/>
        <end position="27"/>
    </location>
</feature>
<sequence length="361" mass="39584">MAKRRKLEAPSPEDLTRLEEEFRRDSARGPMSAPIAQVAAEAATHHDPRPAPQRAEAAKDRADAERLRTAEGRGLVMLELPLDQIDADALVRDRVVLDAEEMDELKASIAKGGLRLPIEVFATPDDPRGFRYGLLSGYRRLKAVRDLHALTKDPRHATIKAVLRDPAAMGGTFAAMIEENEIRASLSQFERGRIAVIAAQQGAFVNTEEAVNALFPMASKAKRSKIRSFALIFEELGDMLTFPDLIKEKEGLRIATALREGAEARLREALAVRVPETPAEEAEMIAAALDGVAPVADKSRGGRPKKAAPPPRPRPLRSGLTLEAEQDRGGWLIRLRGGRVDRALVEVAMFELERLLGPAED</sequence>